<dbReference type="Proteomes" id="UP000257144">
    <property type="component" value="Unassembled WGS sequence"/>
</dbReference>
<dbReference type="Gene3D" id="3.40.630.30">
    <property type="match status" value="1"/>
</dbReference>
<dbReference type="GO" id="GO:0016747">
    <property type="term" value="F:acyltransferase activity, transferring groups other than amino-acyl groups"/>
    <property type="evidence" value="ECO:0007669"/>
    <property type="project" value="InterPro"/>
</dbReference>
<sequence>MSFKKLIQTATLREIRIPDDYEQLAALLNIIERGSNSATALEEEDRQIPSASNLKLDENGLLAGLGRTRVIAETEKGKIIGYGACFRAPWVDPGQVGSVFCVHPEFRGQGVGEMILSHIEKWANDHQASVFVSIVMDWIDGSLPFVKKRGFTMDAHIYDLELHVNEFDVTAFSGTVEKAEESGIRFMTLAELPGEESERKLNELFEETAKDNPGQYGSVPPFDQVIKQLLDKQ</sequence>
<dbReference type="PROSITE" id="PS51186">
    <property type="entry name" value="GNAT"/>
    <property type="match status" value="1"/>
</dbReference>
<dbReference type="AlphaFoldDB" id="A0A3D8GUJ6"/>
<evidence type="ECO:0000259" key="1">
    <source>
        <dbReference type="PROSITE" id="PS51186"/>
    </source>
</evidence>
<comment type="caution">
    <text evidence="2">The sequence shown here is derived from an EMBL/GenBank/DDBJ whole genome shotgun (WGS) entry which is preliminary data.</text>
</comment>
<dbReference type="OrthoDB" id="4140682at2"/>
<evidence type="ECO:0000313" key="3">
    <source>
        <dbReference type="Proteomes" id="UP000257144"/>
    </source>
</evidence>
<reference evidence="2 3" key="1">
    <citation type="submission" date="2018-07" db="EMBL/GenBank/DDBJ databases">
        <title>Bacillus sp. YLB-04 draft genome sequence.</title>
        <authorList>
            <person name="Yu L."/>
            <person name="Tang X."/>
        </authorList>
    </citation>
    <scope>NUCLEOTIDE SEQUENCE [LARGE SCALE GENOMIC DNA]</scope>
    <source>
        <strain evidence="2 3">YLB-04</strain>
    </source>
</reference>
<keyword evidence="3" id="KW-1185">Reference proteome</keyword>
<name>A0A3D8GUJ6_9BACI</name>
<organism evidence="2 3">
    <name type="scientific">Neobacillus piezotolerans</name>
    <dbReference type="NCBI Taxonomy" id="2259171"/>
    <lineage>
        <taxon>Bacteria</taxon>
        <taxon>Bacillati</taxon>
        <taxon>Bacillota</taxon>
        <taxon>Bacilli</taxon>
        <taxon>Bacillales</taxon>
        <taxon>Bacillaceae</taxon>
        <taxon>Neobacillus</taxon>
    </lineage>
</organism>
<gene>
    <name evidence="2" type="ORF">DRW41_08415</name>
</gene>
<accession>A0A3D8GUJ6</accession>
<feature type="domain" description="N-acetyltransferase" evidence="1">
    <location>
        <begin position="10"/>
        <end position="170"/>
    </location>
</feature>
<evidence type="ECO:0000313" key="2">
    <source>
        <dbReference type="EMBL" id="RDU37831.1"/>
    </source>
</evidence>
<dbReference type="CDD" id="cd04301">
    <property type="entry name" value="NAT_SF"/>
    <property type="match status" value="1"/>
</dbReference>
<protein>
    <recommendedName>
        <fullName evidence="1">N-acetyltransferase domain-containing protein</fullName>
    </recommendedName>
</protein>
<dbReference type="InterPro" id="IPR000182">
    <property type="entry name" value="GNAT_dom"/>
</dbReference>
<proteinExistence type="predicted"/>
<dbReference type="InterPro" id="IPR016181">
    <property type="entry name" value="Acyl_CoA_acyltransferase"/>
</dbReference>
<dbReference type="Pfam" id="PF00583">
    <property type="entry name" value="Acetyltransf_1"/>
    <property type="match status" value="1"/>
</dbReference>
<dbReference type="EMBL" id="QNQT01000002">
    <property type="protein sequence ID" value="RDU37831.1"/>
    <property type="molecule type" value="Genomic_DNA"/>
</dbReference>
<dbReference type="RefSeq" id="WP_115451501.1">
    <property type="nucleotide sequence ID" value="NZ_QNQT01000002.1"/>
</dbReference>
<dbReference type="SUPFAM" id="SSF55729">
    <property type="entry name" value="Acyl-CoA N-acyltransferases (Nat)"/>
    <property type="match status" value="1"/>
</dbReference>